<comment type="similarity">
    <text evidence="2 8">Belongs to the methyltransferase superfamily. RsmD family.</text>
</comment>
<evidence type="ECO:0000256" key="10">
    <source>
        <dbReference type="SAM" id="MobiDB-lite"/>
    </source>
</evidence>
<dbReference type="Proteomes" id="UP001589813">
    <property type="component" value="Unassembled WGS sequence"/>
</dbReference>
<evidence type="ECO:0000256" key="1">
    <source>
        <dbReference type="ARBA" id="ARBA00002649"/>
    </source>
</evidence>
<evidence type="ECO:0000256" key="4">
    <source>
        <dbReference type="ARBA" id="ARBA00013682"/>
    </source>
</evidence>
<comment type="function">
    <text evidence="1 8">Specifically methylates the guanine in position 966 of 16S rRNA in the assembled 30S particle.</text>
</comment>
<dbReference type="GO" id="GO:0052913">
    <property type="term" value="F:16S rRNA (guanine(966)-N(2))-methyltransferase activity"/>
    <property type="evidence" value="ECO:0007669"/>
    <property type="project" value="UniProtKB-EC"/>
</dbReference>
<dbReference type="SUPFAM" id="SSF53335">
    <property type="entry name" value="S-adenosyl-L-methionine-dependent methyltransferases"/>
    <property type="match status" value="1"/>
</dbReference>
<organism evidence="11 12">
    <name type="scientific">Rheinheimera tilapiae</name>
    <dbReference type="NCBI Taxonomy" id="875043"/>
    <lineage>
        <taxon>Bacteria</taxon>
        <taxon>Pseudomonadati</taxon>
        <taxon>Pseudomonadota</taxon>
        <taxon>Gammaproteobacteria</taxon>
        <taxon>Chromatiales</taxon>
        <taxon>Chromatiaceae</taxon>
        <taxon>Rheinheimera</taxon>
    </lineage>
</organism>
<dbReference type="NCBIfam" id="TIGR00095">
    <property type="entry name" value="16S rRNA (guanine(966)-N(2))-methyltransferase RsmD"/>
    <property type="match status" value="1"/>
</dbReference>
<evidence type="ECO:0000313" key="12">
    <source>
        <dbReference type="Proteomes" id="UP001589813"/>
    </source>
</evidence>
<dbReference type="PANTHER" id="PTHR43542">
    <property type="entry name" value="METHYLTRANSFERASE"/>
    <property type="match status" value="1"/>
</dbReference>
<comment type="caution">
    <text evidence="11">The sequence shown here is derived from an EMBL/GenBank/DDBJ whole genome shotgun (WGS) entry which is preliminary data.</text>
</comment>
<dbReference type="Pfam" id="PF03602">
    <property type="entry name" value="Cons_hypoth95"/>
    <property type="match status" value="1"/>
</dbReference>
<keyword evidence="9" id="KW-0175">Coiled coil</keyword>
<comment type="catalytic activity">
    <reaction evidence="7 8">
        <text>guanosine(966) in 16S rRNA + S-adenosyl-L-methionine = N(2)-methylguanosine(966) in 16S rRNA + S-adenosyl-L-homocysteine + H(+)</text>
        <dbReference type="Rhea" id="RHEA:23548"/>
        <dbReference type="Rhea" id="RHEA-COMP:10211"/>
        <dbReference type="Rhea" id="RHEA-COMP:10212"/>
        <dbReference type="ChEBI" id="CHEBI:15378"/>
        <dbReference type="ChEBI" id="CHEBI:57856"/>
        <dbReference type="ChEBI" id="CHEBI:59789"/>
        <dbReference type="ChEBI" id="CHEBI:74269"/>
        <dbReference type="ChEBI" id="CHEBI:74481"/>
        <dbReference type="EC" id="2.1.1.171"/>
    </reaction>
</comment>
<keyword evidence="5 8" id="KW-0489">Methyltransferase</keyword>
<dbReference type="RefSeq" id="WP_377244518.1">
    <property type="nucleotide sequence ID" value="NZ_JBHLXP010000003.1"/>
</dbReference>
<evidence type="ECO:0000256" key="2">
    <source>
        <dbReference type="ARBA" id="ARBA00005269"/>
    </source>
</evidence>
<feature type="region of interest" description="Disordered" evidence="10">
    <location>
        <begin position="1"/>
        <end position="21"/>
    </location>
</feature>
<dbReference type="PROSITE" id="PS00092">
    <property type="entry name" value="N6_MTASE"/>
    <property type="match status" value="1"/>
</dbReference>
<dbReference type="InterPro" id="IPR029063">
    <property type="entry name" value="SAM-dependent_MTases_sf"/>
</dbReference>
<dbReference type="InterPro" id="IPR004398">
    <property type="entry name" value="RNA_MeTrfase_RsmD"/>
</dbReference>
<reference evidence="11 12" key="1">
    <citation type="submission" date="2024-09" db="EMBL/GenBank/DDBJ databases">
        <authorList>
            <person name="Sun Q."/>
            <person name="Mori K."/>
        </authorList>
    </citation>
    <scope>NUCLEOTIDE SEQUENCE [LARGE SCALE GENOMIC DNA]</scope>
    <source>
        <strain evidence="11 12">KCTC 23315</strain>
    </source>
</reference>
<dbReference type="PANTHER" id="PTHR43542:SF1">
    <property type="entry name" value="METHYLTRANSFERASE"/>
    <property type="match status" value="1"/>
</dbReference>
<dbReference type="PIRSF" id="PIRSF004553">
    <property type="entry name" value="CHP00095"/>
    <property type="match status" value="1"/>
</dbReference>
<evidence type="ECO:0000256" key="3">
    <source>
        <dbReference type="ARBA" id="ARBA00012141"/>
    </source>
</evidence>
<dbReference type="EMBL" id="JBHLXP010000003">
    <property type="protein sequence ID" value="MFC0049168.1"/>
    <property type="molecule type" value="Genomic_DNA"/>
</dbReference>
<dbReference type="EC" id="2.1.1.171" evidence="3 8"/>
<feature type="coiled-coil region" evidence="9">
    <location>
        <begin position="94"/>
        <end position="121"/>
    </location>
</feature>
<keyword evidence="12" id="KW-1185">Reference proteome</keyword>
<evidence type="ECO:0000256" key="9">
    <source>
        <dbReference type="SAM" id="Coils"/>
    </source>
</evidence>
<dbReference type="Gene3D" id="3.40.50.150">
    <property type="entry name" value="Vaccinia Virus protein VP39"/>
    <property type="match status" value="1"/>
</dbReference>
<protein>
    <recommendedName>
        <fullName evidence="4 8">Ribosomal RNA small subunit methyltransferase D</fullName>
        <ecNumber evidence="3 8">2.1.1.171</ecNumber>
    </recommendedName>
</protein>
<accession>A0ABV6BGH0</accession>
<name>A0ABV6BGH0_9GAMM</name>
<keyword evidence="6 8" id="KW-0808">Transferase</keyword>
<evidence type="ECO:0000256" key="5">
    <source>
        <dbReference type="ARBA" id="ARBA00022603"/>
    </source>
</evidence>
<gene>
    <name evidence="11" type="primary">rsmD</name>
    <name evidence="11" type="ORF">ACFFJP_12805</name>
</gene>
<evidence type="ECO:0000256" key="7">
    <source>
        <dbReference type="ARBA" id="ARBA00048326"/>
    </source>
</evidence>
<evidence type="ECO:0000256" key="6">
    <source>
        <dbReference type="ARBA" id="ARBA00022679"/>
    </source>
</evidence>
<dbReference type="CDD" id="cd02440">
    <property type="entry name" value="AdoMet_MTases"/>
    <property type="match status" value="1"/>
</dbReference>
<evidence type="ECO:0000313" key="11">
    <source>
        <dbReference type="EMBL" id="MFC0049168.1"/>
    </source>
</evidence>
<dbReference type="InterPro" id="IPR002052">
    <property type="entry name" value="DNA_methylase_N6_adenine_CS"/>
</dbReference>
<evidence type="ECO:0000256" key="8">
    <source>
        <dbReference type="PIRNR" id="PIRNR004553"/>
    </source>
</evidence>
<keyword evidence="8" id="KW-0698">rRNA processing</keyword>
<feature type="compositionally biased region" description="Polar residues" evidence="10">
    <location>
        <begin position="1"/>
        <end position="20"/>
    </location>
</feature>
<proteinExistence type="inferred from homology"/>
<keyword evidence="8" id="KW-0949">S-adenosyl-L-methionine</keyword>
<sequence length="207" mass="23098">MKSRSPAPQSRPKTTPTVSAQPGEVRIISGQWRGRKLPVLDVMGLRPTTDRVKETLFNWLMQDTHGRVVLDCFSGSGSLAFEALSRHAQSALLLERDSRAAAQLKQNLARIQCNNAEVRQTDTMQFLAGPALQQFDLVFIDPPFRQGLALPCAALLQQGWLKPDALIYLETEKELDISGLPESWRLIKDKIAGQLAYRLFVYQPVAA</sequence>